<dbReference type="AlphaFoldDB" id="A0A6A6Z627"/>
<dbReference type="PROSITE" id="PS50181">
    <property type="entry name" value="FBOX"/>
    <property type="match status" value="1"/>
</dbReference>
<sequence>MEISSNPPLLGLPPEVVERIISSLDLASLKNLRLSCKDLSNTCIGPYFKSFFNTQSTDLTKGSLDKLNAIASHTQLGPAVKHVIVRAIIYDPSELECLLATKRKRITTRNGPFMSTTEPACTEEELQEAKSDLEWLRARIKESSNQPDDSTTSMLESAFRSFAKLDFIELDASVIQAPGKSVSTQATREWYAIWARATQVFDITTLAIARSGIEVETLTFYRETHRCSIPSVEITDHIAALETAGFVEAGVHVKNVALSISTRVVCNFSKILEAREGLQGVEKIYQDAFGTSSAGLLKADDPEALAHDNFPGVAQLLQFMPNLEAIDLHLYNTLQGSTKSYDRIFNTVASEVHLPALEQCFLRGVPTTAESLLLFLEKHPKLNHFELREVRLTTGTWEAIFSHLSGMPALTKLRMSNLRSGGNGMLFNLQPPTKYDYKEFQQKRWSYPCMDGDMVHTLELGAEEIKRGLKFRARPQERQLGSPWFMMWMESTKGLYGPP</sequence>
<accession>A0A6A6Z627</accession>
<dbReference type="InterPro" id="IPR001810">
    <property type="entry name" value="F-box_dom"/>
</dbReference>
<proteinExistence type="predicted"/>
<dbReference type="SUPFAM" id="SSF52047">
    <property type="entry name" value="RNI-like"/>
    <property type="match status" value="1"/>
</dbReference>
<dbReference type="RefSeq" id="XP_033583087.1">
    <property type="nucleotide sequence ID" value="XM_033712604.1"/>
</dbReference>
<reference evidence="2 4" key="1">
    <citation type="journal article" date="2020" name="Stud. Mycol.">
        <title>101 Dothideomycetes genomes: a test case for predicting lifestyles and emergence of pathogens.</title>
        <authorList>
            <person name="Haridas S."/>
            <person name="Albert R."/>
            <person name="Binder M."/>
            <person name="Bloem J."/>
            <person name="Labutti K."/>
            <person name="Salamov A."/>
            <person name="Andreopoulos B."/>
            <person name="Baker S."/>
            <person name="Barry K."/>
            <person name="Bills G."/>
            <person name="Bluhm B."/>
            <person name="Cannon C."/>
            <person name="Castanera R."/>
            <person name="Culley D."/>
            <person name="Daum C."/>
            <person name="Ezra D."/>
            <person name="Gonzalez J."/>
            <person name="Henrissat B."/>
            <person name="Kuo A."/>
            <person name="Liang C."/>
            <person name="Lipzen A."/>
            <person name="Lutzoni F."/>
            <person name="Magnuson J."/>
            <person name="Mondo S."/>
            <person name="Nolan M."/>
            <person name="Ohm R."/>
            <person name="Pangilinan J."/>
            <person name="Park H.-J."/>
            <person name="Ramirez L."/>
            <person name="Alfaro M."/>
            <person name="Sun H."/>
            <person name="Tritt A."/>
            <person name="Yoshinaga Y."/>
            <person name="Zwiers L.-H."/>
            <person name="Turgeon B."/>
            <person name="Goodwin S."/>
            <person name="Spatafora J."/>
            <person name="Crous P."/>
            <person name="Grigoriev I."/>
        </authorList>
    </citation>
    <scope>NUCLEOTIDE SEQUENCE</scope>
    <source>
        <strain evidence="2 4">CBS 304.34</strain>
    </source>
</reference>
<reference evidence="4" key="2">
    <citation type="submission" date="2020-04" db="EMBL/GenBank/DDBJ databases">
        <authorList>
            <consortium name="NCBI Genome Project"/>
        </authorList>
    </citation>
    <scope>NUCLEOTIDE SEQUENCE</scope>
    <source>
        <strain evidence="4">CBS 304.34</strain>
    </source>
</reference>
<dbReference type="InterPro" id="IPR036047">
    <property type="entry name" value="F-box-like_dom_sf"/>
</dbReference>
<dbReference type="SUPFAM" id="SSF81383">
    <property type="entry name" value="F-box domain"/>
    <property type="match status" value="1"/>
</dbReference>
<dbReference type="InterPro" id="IPR032675">
    <property type="entry name" value="LRR_dom_sf"/>
</dbReference>
<evidence type="ECO:0000313" key="4">
    <source>
        <dbReference type="RefSeq" id="XP_033583087.1"/>
    </source>
</evidence>
<dbReference type="Proteomes" id="UP000504636">
    <property type="component" value="Unplaced"/>
</dbReference>
<evidence type="ECO:0000313" key="2">
    <source>
        <dbReference type="EMBL" id="KAF2816123.1"/>
    </source>
</evidence>
<dbReference type="EMBL" id="MU003693">
    <property type="protein sequence ID" value="KAF2816123.1"/>
    <property type="molecule type" value="Genomic_DNA"/>
</dbReference>
<feature type="domain" description="F-box" evidence="1">
    <location>
        <begin position="6"/>
        <end position="51"/>
    </location>
</feature>
<name>A0A6A6Z627_9PEZI</name>
<dbReference type="OrthoDB" id="3438345at2759"/>
<reference evidence="4" key="3">
    <citation type="submission" date="2025-04" db="UniProtKB">
        <authorList>
            <consortium name="RefSeq"/>
        </authorList>
    </citation>
    <scope>IDENTIFICATION</scope>
    <source>
        <strain evidence="4">CBS 304.34</strain>
    </source>
</reference>
<protein>
    <recommendedName>
        <fullName evidence="1">F-box domain-containing protein</fullName>
    </recommendedName>
</protein>
<dbReference type="Pfam" id="PF00646">
    <property type="entry name" value="F-box"/>
    <property type="match status" value="1"/>
</dbReference>
<dbReference type="Gene3D" id="3.80.10.10">
    <property type="entry name" value="Ribonuclease Inhibitor"/>
    <property type="match status" value="1"/>
</dbReference>
<gene>
    <name evidence="2 4" type="ORF">BDZ99DRAFT_129374</name>
</gene>
<keyword evidence="3" id="KW-1185">Reference proteome</keyword>
<evidence type="ECO:0000313" key="3">
    <source>
        <dbReference type="Proteomes" id="UP000504636"/>
    </source>
</evidence>
<evidence type="ECO:0000259" key="1">
    <source>
        <dbReference type="PROSITE" id="PS50181"/>
    </source>
</evidence>
<dbReference type="GeneID" id="54453497"/>
<organism evidence="2">
    <name type="scientific">Mytilinidion resinicola</name>
    <dbReference type="NCBI Taxonomy" id="574789"/>
    <lineage>
        <taxon>Eukaryota</taxon>
        <taxon>Fungi</taxon>
        <taxon>Dikarya</taxon>
        <taxon>Ascomycota</taxon>
        <taxon>Pezizomycotina</taxon>
        <taxon>Dothideomycetes</taxon>
        <taxon>Pleosporomycetidae</taxon>
        <taxon>Mytilinidiales</taxon>
        <taxon>Mytilinidiaceae</taxon>
        <taxon>Mytilinidion</taxon>
    </lineage>
</organism>